<dbReference type="EMBL" id="BARW01006951">
    <property type="protein sequence ID" value="GAI82903.1"/>
    <property type="molecule type" value="Genomic_DNA"/>
</dbReference>
<reference evidence="2" key="1">
    <citation type="journal article" date="2014" name="Front. Microbiol.">
        <title>High frequency of phylogenetically diverse reductive dehalogenase-homologous genes in deep subseafloor sedimentary metagenomes.</title>
        <authorList>
            <person name="Kawai M."/>
            <person name="Futagami T."/>
            <person name="Toyoda A."/>
            <person name="Takaki Y."/>
            <person name="Nishi S."/>
            <person name="Hori S."/>
            <person name="Arai W."/>
            <person name="Tsubouchi T."/>
            <person name="Morono Y."/>
            <person name="Uchiyama I."/>
            <person name="Ito T."/>
            <person name="Fujiyama A."/>
            <person name="Inagaki F."/>
            <person name="Takami H."/>
        </authorList>
    </citation>
    <scope>NUCLEOTIDE SEQUENCE</scope>
    <source>
        <strain evidence="2">Expedition CK06-06</strain>
    </source>
</reference>
<dbReference type="InterPro" id="IPR025275">
    <property type="entry name" value="DUF4015"/>
</dbReference>
<accession>X1RQG9</accession>
<organism evidence="2">
    <name type="scientific">marine sediment metagenome</name>
    <dbReference type="NCBI Taxonomy" id="412755"/>
    <lineage>
        <taxon>unclassified sequences</taxon>
        <taxon>metagenomes</taxon>
        <taxon>ecological metagenomes</taxon>
    </lineage>
</organism>
<protein>
    <recommendedName>
        <fullName evidence="1">DUF4015 domain-containing protein</fullName>
    </recommendedName>
</protein>
<gene>
    <name evidence="2" type="ORF">S12H4_14570</name>
</gene>
<evidence type="ECO:0000259" key="1">
    <source>
        <dbReference type="Pfam" id="PF13200"/>
    </source>
</evidence>
<dbReference type="AlphaFoldDB" id="X1RQG9"/>
<feature type="non-terminal residue" evidence="2">
    <location>
        <position position="93"/>
    </location>
</feature>
<dbReference type="Pfam" id="PF13200">
    <property type="entry name" value="DUF4015"/>
    <property type="match status" value="1"/>
</dbReference>
<comment type="caution">
    <text evidence="2">The sequence shown here is derived from an EMBL/GenBank/DDBJ whole genome shotgun (WGS) entry which is preliminary data.</text>
</comment>
<name>X1RQG9_9ZZZZ</name>
<sequence length="93" mass="10564">MAWISPAARDSWDYVVALAREADTLGFDEINFDYIRFPSDGNIADAVYPTWDEVGWNKSEKKKFVNAYTEGNQVEGVYFPDSYLIPVDEGSVE</sequence>
<proteinExistence type="predicted"/>
<evidence type="ECO:0000313" key="2">
    <source>
        <dbReference type="EMBL" id="GAI82903.1"/>
    </source>
</evidence>
<feature type="domain" description="DUF4015" evidence="1">
    <location>
        <begin position="1"/>
        <end position="64"/>
    </location>
</feature>